<comment type="caution">
    <text evidence="5">The sequence shown here is derived from an EMBL/GenBank/DDBJ whole genome shotgun (WGS) entry which is preliminary data.</text>
</comment>
<protein>
    <recommendedName>
        <fullName evidence="7">Dopamine beta-hydroxylase</fullName>
    </recommendedName>
</protein>
<dbReference type="PANTHER" id="PTHR10157">
    <property type="entry name" value="DOPAMINE BETA HYDROXYLASE RELATED"/>
    <property type="match status" value="1"/>
</dbReference>
<evidence type="ECO:0000256" key="1">
    <source>
        <dbReference type="ARBA" id="ARBA00023157"/>
    </source>
</evidence>
<dbReference type="Proteomes" id="UP000678393">
    <property type="component" value="Unassembled WGS sequence"/>
</dbReference>
<organism evidence="5 6">
    <name type="scientific">Candidula unifasciata</name>
    <dbReference type="NCBI Taxonomy" id="100452"/>
    <lineage>
        <taxon>Eukaryota</taxon>
        <taxon>Metazoa</taxon>
        <taxon>Spiralia</taxon>
        <taxon>Lophotrochozoa</taxon>
        <taxon>Mollusca</taxon>
        <taxon>Gastropoda</taxon>
        <taxon>Heterobranchia</taxon>
        <taxon>Euthyneura</taxon>
        <taxon>Panpulmonata</taxon>
        <taxon>Eupulmonata</taxon>
        <taxon>Stylommatophora</taxon>
        <taxon>Helicina</taxon>
        <taxon>Helicoidea</taxon>
        <taxon>Geomitridae</taxon>
        <taxon>Candidula</taxon>
    </lineage>
</organism>
<dbReference type="Pfam" id="PF01082">
    <property type="entry name" value="Cu2_monooxygen"/>
    <property type="match status" value="1"/>
</dbReference>
<dbReference type="SUPFAM" id="SSF49742">
    <property type="entry name" value="PHM/PNGase F"/>
    <property type="match status" value="2"/>
</dbReference>
<evidence type="ECO:0000259" key="3">
    <source>
        <dbReference type="Pfam" id="PF01082"/>
    </source>
</evidence>
<dbReference type="InterPro" id="IPR036939">
    <property type="entry name" value="Cu2_ascorb_mOase_N_sf"/>
</dbReference>
<keyword evidence="6" id="KW-1185">Reference proteome</keyword>
<evidence type="ECO:0008006" key="7">
    <source>
        <dbReference type="Google" id="ProtNLM"/>
    </source>
</evidence>
<feature type="non-terminal residue" evidence="5">
    <location>
        <position position="452"/>
    </location>
</feature>
<sequence length="452" mass="50753">ISSAGVCDPHDSPSCQKKNAFLSCALDQFQGCDAVRKPNVTVLDLKFSETKIPETITTYMCQGFELELETDHHIIASEPLVDNRNVLHHIIVFACKIVITTPHLCGMVSEKCMQMISAWTVGLSGQCFGPTAGYRIGPTSNTKLILQMHYYNPLRSNNYTDASGIRLHIQPALPEVQNMATFFVGQMQLMLRPGQSQVKDYAHCSGSCSSHLLKQPIYVMAAVNHMHYLGQSIQVELFRNGKKIADIAKDDRFNYDSPVTHNHMPPLEIRPGDDIKTTCIYNTLNTNHYVKFGNSTEDEMCFGFMFVYPQEAFNNYFSCESLGPADACTFSERQPVAGCNWEQFDFTLYNALNRKCPLSETCTPECRDSLMPLRDDPCLRGEASTFYRRFLLDRQGGETILGWLHSCNIDMHNYSKTEVVTNVHGSPTDASTKISTMFTVLIISMAVVSIYV</sequence>
<proteinExistence type="predicted"/>
<feature type="domain" description="Copper type II ascorbate-dependent monooxygenase C-terminal" evidence="4">
    <location>
        <begin position="188"/>
        <end position="314"/>
    </location>
</feature>
<dbReference type="InterPro" id="IPR000323">
    <property type="entry name" value="Cu2_ascorb_mOase_N"/>
</dbReference>
<evidence type="ECO:0000313" key="5">
    <source>
        <dbReference type="EMBL" id="CAG5115919.1"/>
    </source>
</evidence>
<dbReference type="PANTHER" id="PTHR10157:SF23">
    <property type="entry name" value="MOXD1 HOMOLOG 1"/>
    <property type="match status" value="1"/>
</dbReference>
<dbReference type="Gene3D" id="2.60.120.310">
    <property type="entry name" value="Copper type II, ascorbate-dependent monooxygenase, N-terminal domain"/>
    <property type="match status" value="1"/>
</dbReference>
<keyword evidence="2" id="KW-0325">Glycoprotein</keyword>
<feature type="domain" description="Copper type II ascorbate-dependent monooxygenase N-terminal" evidence="3">
    <location>
        <begin position="44"/>
        <end position="154"/>
    </location>
</feature>
<dbReference type="GO" id="GO:0004500">
    <property type="term" value="F:dopamine beta-monooxygenase activity"/>
    <property type="evidence" value="ECO:0007669"/>
    <property type="project" value="InterPro"/>
</dbReference>
<accession>A0A8S3YFA2</accession>
<evidence type="ECO:0000259" key="4">
    <source>
        <dbReference type="Pfam" id="PF03712"/>
    </source>
</evidence>
<reference evidence="5" key="1">
    <citation type="submission" date="2021-04" db="EMBL/GenBank/DDBJ databases">
        <authorList>
            <consortium name="Molecular Ecology Group"/>
        </authorList>
    </citation>
    <scope>NUCLEOTIDE SEQUENCE</scope>
</reference>
<dbReference type="Gene3D" id="2.60.120.230">
    <property type="match status" value="1"/>
</dbReference>
<dbReference type="InterPro" id="IPR000945">
    <property type="entry name" value="DBH-like"/>
</dbReference>
<name>A0A8S3YFA2_9EUPU</name>
<dbReference type="InterPro" id="IPR014784">
    <property type="entry name" value="Cu2_ascorb_mOase-like_C"/>
</dbReference>
<dbReference type="GO" id="GO:0005507">
    <property type="term" value="F:copper ion binding"/>
    <property type="evidence" value="ECO:0007669"/>
    <property type="project" value="InterPro"/>
</dbReference>
<evidence type="ECO:0000256" key="2">
    <source>
        <dbReference type="ARBA" id="ARBA00023180"/>
    </source>
</evidence>
<keyword evidence="1" id="KW-1015">Disulfide bond</keyword>
<dbReference type="InterPro" id="IPR024548">
    <property type="entry name" value="Cu2_monoox_C"/>
</dbReference>
<dbReference type="OrthoDB" id="129121at2759"/>
<evidence type="ECO:0000313" key="6">
    <source>
        <dbReference type="Proteomes" id="UP000678393"/>
    </source>
</evidence>
<dbReference type="Pfam" id="PF03712">
    <property type="entry name" value="Cu2_monoox_C"/>
    <property type="match status" value="1"/>
</dbReference>
<gene>
    <name evidence="5" type="ORF">CUNI_LOCUS1477</name>
</gene>
<dbReference type="AlphaFoldDB" id="A0A8S3YFA2"/>
<dbReference type="EMBL" id="CAJHNH020000182">
    <property type="protein sequence ID" value="CAG5115919.1"/>
    <property type="molecule type" value="Genomic_DNA"/>
</dbReference>
<dbReference type="InterPro" id="IPR008977">
    <property type="entry name" value="PHM/PNGase_F_dom_sf"/>
</dbReference>